<keyword evidence="15" id="KW-1185">Reference proteome</keyword>
<evidence type="ECO:0000256" key="12">
    <source>
        <dbReference type="SAM" id="Phobius"/>
    </source>
</evidence>
<dbReference type="Pfam" id="PF00004">
    <property type="entry name" value="AAA"/>
    <property type="match status" value="1"/>
</dbReference>
<evidence type="ECO:0000259" key="13">
    <source>
        <dbReference type="SMART" id="SM00382"/>
    </source>
</evidence>
<comment type="cofactor">
    <cofactor evidence="1">
        <name>Zn(2+)</name>
        <dbReference type="ChEBI" id="CHEBI:29105"/>
    </cofactor>
</comment>
<dbReference type="PANTHER" id="PTHR23076">
    <property type="entry name" value="METALLOPROTEASE M41 FTSH"/>
    <property type="match status" value="1"/>
</dbReference>
<comment type="similarity">
    <text evidence="3">In the N-terminal section; belongs to the AAA ATPase family.</text>
</comment>
<gene>
    <name evidence="14" type="ORF">WJX75_003893</name>
</gene>
<keyword evidence="4" id="KW-0645">Protease</keyword>
<evidence type="ECO:0000256" key="11">
    <source>
        <dbReference type="SAM" id="MobiDB-lite"/>
    </source>
</evidence>
<accession>A0ABR2YCE4</accession>
<evidence type="ECO:0000256" key="5">
    <source>
        <dbReference type="ARBA" id="ARBA00022723"/>
    </source>
</evidence>
<keyword evidence="12" id="KW-0812">Transmembrane</keyword>
<feature type="transmembrane region" description="Helical" evidence="12">
    <location>
        <begin position="170"/>
        <end position="188"/>
    </location>
</feature>
<feature type="compositionally biased region" description="Basic and acidic residues" evidence="11">
    <location>
        <begin position="7"/>
        <end position="20"/>
    </location>
</feature>
<dbReference type="InterPro" id="IPR003959">
    <property type="entry name" value="ATPase_AAA_core"/>
</dbReference>
<dbReference type="SUPFAM" id="SSF52540">
    <property type="entry name" value="P-loop containing nucleoside triphosphate hydrolases"/>
    <property type="match status" value="1"/>
</dbReference>
<keyword evidence="9" id="KW-0067">ATP-binding</keyword>
<keyword evidence="12" id="KW-0472">Membrane</keyword>
<dbReference type="Pfam" id="PF17862">
    <property type="entry name" value="AAA_lid_3"/>
    <property type="match status" value="1"/>
</dbReference>
<feature type="domain" description="AAA+ ATPase" evidence="13">
    <location>
        <begin position="251"/>
        <end position="394"/>
    </location>
</feature>
<dbReference type="InterPro" id="IPR027417">
    <property type="entry name" value="P-loop_NTPase"/>
</dbReference>
<keyword evidence="10" id="KW-0482">Metalloprotease</keyword>
<dbReference type="PANTHER" id="PTHR23076:SF49">
    <property type="entry name" value="ATP-DEPENDENT ZINC METALLOPROTEASE FTSH 7, CHLOROPLASTIC"/>
    <property type="match status" value="1"/>
</dbReference>
<evidence type="ECO:0000256" key="10">
    <source>
        <dbReference type="ARBA" id="ARBA00023049"/>
    </source>
</evidence>
<dbReference type="InterPro" id="IPR037219">
    <property type="entry name" value="Peptidase_M41-like"/>
</dbReference>
<evidence type="ECO:0000256" key="1">
    <source>
        <dbReference type="ARBA" id="ARBA00001947"/>
    </source>
</evidence>
<keyword evidence="8" id="KW-0862">Zinc</keyword>
<reference evidence="14 15" key="1">
    <citation type="journal article" date="2024" name="Nat. Commun.">
        <title>Phylogenomics reveals the evolutionary origins of lichenization in chlorophyte algae.</title>
        <authorList>
            <person name="Puginier C."/>
            <person name="Libourel C."/>
            <person name="Otte J."/>
            <person name="Skaloud P."/>
            <person name="Haon M."/>
            <person name="Grisel S."/>
            <person name="Petersen M."/>
            <person name="Berrin J.G."/>
            <person name="Delaux P.M."/>
            <person name="Dal Grande F."/>
            <person name="Keller J."/>
        </authorList>
    </citation>
    <scope>NUCLEOTIDE SEQUENCE [LARGE SCALE GENOMIC DNA]</scope>
    <source>
        <strain evidence="14 15">SAG 216-7</strain>
    </source>
</reference>
<proteinExistence type="inferred from homology"/>
<evidence type="ECO:0000256" key="8">
    <source>
        <dbReference type="ARBA" id="ARBA00022833"/>
    </source>
</evidence>
<comment type="caution">
    <text evidence="14">The sequence shown here is derived from an EMBL/GenBank/DDBJ whole genome shotgun (WGS) entry which is preliminary data.</text>
</comment>
<evidence type="ECO:0000256" key="6">
    <source>
        <dbReference type="ARBA" id="ARBA00022741"/>
    </source>
</evidence>
<feature type="region of interest" description="Disordered" evidence="11">
    <location>
        <begin position="1"/>
        <end position="34"/>
    </location>
</feature>
<dbReference type="EMBL" id="JALJOT010000016">
    <property type="protein sequence ID" value="KAK9902089.1"/>
    <property type="molecule type" value="Genomic_DNA"/>
</dbReference>
<evidence type="ECO:0000256" key="7">
    <source>
        <dbReference type="ARBA" id="ARBA00022801"/>
    </source>
</evidence>
<dbReference type="Gene3D" id="3.30.720.210">
    <property type="match status" value="1"/>
</dbReference>
<keyword evidence="6" id="KW-0547">Nucleotide-binding</keyword>
<dbReference type="SMART" id="SM00382">
    <property type="entry name" value="AAA"/>
    <property type="match status" value="1"/>
</dbReference>
<evidence type="ECO:0000313" key="14">
    <source>
        <dbReference type="EMBL" id="KAK9902089.1"/>
    </source>
</evidence>
<dbReference type="Gene3D" id="1.20.58.760">
    <property type="entry name" value="Peptidase M41"/>
    <property type="match status" value="1"/>
</dbReference>
<dbReference type="Gene3D" id="1.10.8.60">
    <property type="match status" value="1"/>
</dbReference>
<dbReference type="Pfam" id="PF01434">
    <property type="entry name" value="Peptidase_M41"/>
    <property type="match status" value="1"/>
</dbReference>
<keyword evidence="7" id="KW-0378">Hydrolase</keyword>
<evidence type="ECO:0000313" key="15">
    <source>
        <dbReference type="Proteomes" id="UP001491310"/>
    </source>
</evidence>
<name>A0ABR2YCE4_9CHLO</name>
<evidence type="ECO:0000256" key="9">
    <source>
        <dbReference type="ARBA" id="ARBA00022840"/>
    </source>
</evidence>
<evidence type="ECO:0000256" key="3">
    <source>
        <dbReference type="ARBA" id="ARBA00010550"/>
    </source>
</evidence>
<dbReference type="SUPFAM" id="SSF140990">
    <property type="entry name" value="FtsH protease domain-like"/>
    <property type="match status" value="1"/>
</dbReference>
<dbReference type="InterPro" id="IPR041569">
    <property type="entry name" value="AAA_lid_3"/>
</dbReference>
<dbReference type="InterPro" id="IPR000642">
    <property type="entry name" value="Peptidase_M41"/>
</dbReference>
<dbReference type="HAMAP" id="MF_01458">
    <property type="entry name" value="FtsH"/>
    <property type="match status" value="1"/>
</dbReference>
<evidence type="ECO:0000256" key="4">
    <source>
        <dbReference type="ARBA" id="ARBA00022670"/>
    </source>
</evidence>
<dbReference type="InterPro" id="IPR003593">
    <property type="entry name" value="AAA+_ATPase"/>
</dbReference>
<dbReference type="CDD" id="cd19501">
    <property type="entry name" value="RecA-like_FtsH"/>
    <property type="match status" value="1"/>
</dbReference>
<protein>
    <recommendedName>
        <fullName evidence="13">AAA+ ATPase domain-containing protein</fullName>
    </recommendedName>
</protein>
<keyword evidence="5" id="KW-0479">Metal-binding</keyword>
<keyword evidence="12" id="KW-1133">Transmembrane helix</keyword>
<dbReference type="Proteomes" id="UP001491310">
    <property type="component" value="Unassembled WGS sequence"/>
</dbReference>
<sequence>MGVLQRVRCDGDGSSDDEKPNNGSRPPPKRSRKPLGWLREMLGSIRSQKAVRITFNVVALLLLMRFWPLNGKNPLTGDSGNVSVEVPFSTFVQNVHSNEVLAVAVEDRRFAYKLRPQGKIMRGLPAGANDVVGNANIVFRTIRPPDYSTPYDRMLKNGVQFTAVEKQQSMLLTFVVYGLYAGLLLGALNRLPIKLPRKGAGRRHSGAAGSSTQHIVTFSDVAGVDEAKEELSEIVELLKSPEKFSKLGARAPSGVLLIGPPGTGKTLLAKAVAGEADVPFFSISASEFVELYVGMGAMRVRELFASARKEAPAIVFIDEIDAVAKGRDTRLRSVGNDEREQTLNQLLTELDGFESEKDAGPVICIAATNRPDVLDSALLRPGRFDRRVSVERPDRLGREQILRVHIERRRLPLADDFSVADVAGSTVGFTGADLANLVNEAALLAGREDKGQVGSADFDHAILRAVAGIEKKRSILVGVEKEVVARHEAGHALVATAVRILIPTSAAVEKLSIIPRTGGALGFTYVPPRTEDRALLFDTEIRGQMAMLMGGRAAEELTCGQVSTGAVDDIKRCSSLAYQTVSEWGLSAAIGPLSVPSLTNGGSDDTPLFGRDSGLSRLAEDEAKKLVEGALAAARDCVAANRQTHEGLSAELEARERLDGNALAAWLGQVTAPPSLRAFVLQGASSALSRR</sequence>
<comment type="similarity">
    <text evidence="2">In the C-terminal section; belongs to the peptidase M41 family.</text>
</comment>
<organism evidence="14 15">
    <name type="scientific">Coccomyxa subellipsoidea</name>
    <dbReference type="NCBI Taxonomy" id="248742"/>
    <lineage>
        <taxon>Eukaryota</taxon>
        <taxon>Viridiplantae</taxon>
        <taxon>Chlorophyta</taxon>
        <taxon>core chlorophytes</taxon>
        <taxon>Trebouxiophyceae</taxon>
        <taxon>Trebouxiophyceae incertae sedis</taxon>
        <taxon>Coccomyxaceae</taxon>
        <taxon>Coccomyxa</taxon>
    </lineage>
</organism>
<evidence type="ECO:0000256" key="2">
    <source>
        <dbReference type="ARBA" id="ARBA00010044"/>
    </source>
</evidence>
<dbReference type="InterPro" id="IPR005936">
    <property type="entry name" value="FtsH"/>
</dbReference>
<dbReference type="Gene3D" id="3.40.50.300">
    <property type="entry name" value="P-loop containing nucleotide triphosphate hydrolases"/>
    <property type="match status" value="1"/>
</dbReference>